<organism evidence="2 3">
    <name type="scientific">Propionispora vibrioides</name>
    <dbReference type="NCBI Taxonomy" id="112903"/>
    <lineage>
        <taxon>Bacteria</taxon>
        <taxon>Bacillati</taxon>
        <taxon>Bacillota</taxon>
        <taxon>Negativicutes</taxon>
        <taxon>Selenomonadales</taxon>
        <taxon>Sporomusaceae</taxon>
        <taxon>Propionispora</taxon>
    </lineage>
</organism>
<dbReference type="SUPFAM" id="SSF55804">
    <property type="entry name" value="Phoshotransferase/anion transport protein"/>
    <property type="match status" value="1"/>
</dbReference>
<dbReference type="PANTHER" id="PTHR47738:SF3">
    <property type="entry name" value="PHOSPHOTRANSFERASE SYSTEM MANNITOL_FRUCTOSE-SPECIFIC IIA DOMAIN CONTAINING PROTEIN"/>
    <property type="match status" value="1"/>
</dbReference>
<evidence type="ECO:0000259" key="1">
    <source>
        <dbReference type="PROSITE" id="PS51094"/>
    </source>
</evidence>
<sequence length="153" mass="16901">MSTSLLDEELILLDYMADDKERLLAQLAAVLHSRGYVKESYGPAVIEREAVFPTGLKTLGVEVAVPHTDPRHVKQAAILVARLAAPVTFKEMGNSGREVAVKLVFMLAVTDPKEHLTTLSKLMAIFSDKEKLLTLYQSDNPKTMILLLNKILA</sequence>
<dbReference type="STRING" id="112903.SAMN04490178_14014"/>
<proteinExistence type="predicted"/>
<dbReference type="Gene3D" id="3.40.930.10">
    <property type="entry name" value="Mannitol-specific EII, Chain A"/>
    <property type="match status" value="1"/>
</dbReference>
<dbReference type="InterPro" id="IPR016152">
    <property type="entry name" value="PTrfase/Anion_transptr"/>
</dbReference>
<accession>A0A1H8Y3V0</accession>
<dbReference type="Proteomes" id="UP000198847">
    <property type="component" value="Unassembled WGS sequence"/>
</dbReference>
<evidence type="ECO:0000313" key="3">
    <source>
        <dbReference type="Proteomes" id="UP000198847"/>
    </source>
</evidence>
<dbReference type="AlphaFoldDB" id="A0A1H8Y3V0"/>
<evidence type="ECO:0000313" key="2">
    <source>
        <dbReference type="EMBL" id="SEP46683.1"/>
    </source>
</evidence>
<dbReference type="EMBL" id="FODY01000040">
    <property type="protein sequence ID" value="SEP46683.1"/>
    <property type="molecule type" value="Genomic_DNA"/>
</dbReference>
<dbReference type="OrthoDB" id="1633991at2"/>
<dbReference type="InterPro" id="IPR002178">
    <property type="entry name" value="PTS_EIIA_type-2_dom"/>
</dbReference>
<dbReference type="CDD" id="cd00211">
    <property type="entry name" value="PTS_IIA_fru"/>
    <property type="match status" value="1"/>
</dbReference>
<keyword evidence="3" id="KW-1185">Reference proteome</keyword>
<gene>
    <name evidence="2" type="ORF">SAMN04490178_14014</name>
</gene>
<reference evidence="2 3" key="1">
    <citation type="submission" date="2016-10" db="EMBL/GenBank/DDBJ databases">
        <authorList>
            <person name="de Groot N.N."/>
        </authorList>
    </citation>
    <scope>NUCLEOTIDE SEQUENCE [LARGE SCALE GENOMIC DNA]</scope>
    <source>
        <strain evidence="2 3">DSM 13305</strain>
    </source>
</reference>
<name>A0A1H8Y3V0_9FIRM</name>
<dbReference type="PROSITE" id="PS51094">
    <property type="entry name" value="PTS_EIIA_TYPE_2"/>
    <property type="match status" value="1"/>
</dbReference>
<feature type="domain" description="PTS EIIA type-2" evidence="1">
    <location>
        <begin position="4"/>
        <end position="151"/>
    </location>
</feature>
<dbReference type="PANTHER" id="PTHR47738">
    <property type="entry name" value="PTS SYSTEM FRUCTOSE-LIKE EIIA COMPONENT-RELATED"/>
    <property type="match status" value="1"/>
</dbReference>
<protein>
    <submittedName>
        <fullName evidence="2">PTS system IIA component, Gat family</fullName>
    </submittedName>
</protein>
<dbReference type="Pfam" id="PF00359">
    <property type="entry name" value="PTS_EIIA_2"/>
    <property type="match status" value="1"/>
</dbReference>
<dbReference type="RefSeq" id="WP_091752095.1">
    <property type="nucleotide sequence ID" value="NZ_FODY01000040.1"/>
</dbReference>
<dbReference type="InterPro" id="IPR051541">
    <property type="entry name" value="PTS_SugarTrans_NitroReg"/>
</dbReference>